<accession>A0A8S5S8Z2</accession>
<protein>
    <submittedName>
        <fullName evidence="1">Uncharacterized protein</fullName>
    </submittedName>
</protein>
<reference evidence="1" key="1">
    <citation type="journal article" date="2021" name="Proc. Natl. Acad. Sci. U.S.A.">
        <title>A Catalog of Tens of Thousands of Viruses from Human Metagenomes Reveals Hidden Associations with Chronic Diseases.</title>
        <authorList>
            <person name="Tisza M.J."/>
            <person name="Buck C.B."/>
        </authorList>
    </citation>
    <scope>NUCLEOTIDE SEQUENCE</scope>
    <source>
        <strain evidence="1">CtGns7</strain>
    </source>
</reference>
<dbReference type="EMBL" id="BK032555">
    <property type="protein sequence ID" value="DAF47433.1"/>
    <property type="molecule type" value="Genomic_DNA"/>
</dbReference>
<name>A0A8S5S8Z2_9VIRU</name>
<sequence>MNLRNTPVNRHFYYFCLLSFKLSAIQAVSG</sequence>
<proteinExistence type="predicted"/>
<evidence type="ECO:0000313" key="1">
    <source>
        <dbReference type="EMBL" id="DAF47433.1"/>
    </source>
</evidence>
<organism evidence="1">
    <name type="scientific">Phage sp. ctGns7</name>
    <dbReference type="NCBI Taxonomy" id="2828003"/>
    <lineage>
        <taxon>Viruses</taxon>
    </lineage>
</organism>